<protein>
    <submittedName>
        <fullName evidence="2">Uncharacterized protein</fullName>
    </submittedName>
</protein>
<sequence>MVKVLVYVFILLTFIRGVSALDYYLYIKPETYVSHKDGIINFKLTYNFDPNLLKGFYIKPISSSANVEIFNDKLGQWISENDMLTRMPELKEKISVRFKSFPKEITEIHFKIYKYKTPEVFETAPTKIWSSEIMANYMEKFNENLYKVDIETENKDSNEVSAINLVQTKNSKEISEIQPAKKSIPVALLFFVISAVVGHIFSNLVKLRSAFG</sequence>
<feature type="transmembrane region" description="Helical" evidence="1">
    <location>
        <begin position="184"/>
        <end position="205"/>
    </location>
</feature>
<reference evidence="2 3" key="1">
    <citation type="journal article" date="2016" name="Nat. Commun.">
        <title>Thousands of microbial genomes shed light on interconnected biogeochemical processes in an aquifer system.</title>
        <authorList>
            <person name="Anantharaman K."/>
            <person name="Brown C.T."/>
            <person name="Hug L.A."/>
            <person name="Sharon I."/>
            <person name="Castelle C.J."/>
            <person name="Probst A.J."/>
            <person name="Thomas B.C."/>
            <person name="Singh A."/>
            <person name="Wilkins M.J."/>
            <person name="Karaoz U."/>
            <person name="Brodie E.L."/>
            <person name="Williams K.H."/>
            <person name="Hubbard S.S."/>
            <person name="Banfield J.F."/>
        </authorList>
    </citation>
    <scope>NUCLEOTIDE SEQUENCE [LARGE SCALE GENOMIC DNA]</scope>
</reference>
<dbReference type="AlphaFoldDB" id="A0A1F4VLA8"/>
<keyword evidence="1" id="KW-1133">Transmembrane helix</keyword>
<evidence type="ECO:0000313" key="3">
    <source>
        <dbReference type="Proteomes" id="UP000177763"/>
    </source>
</evidence>
<dbReference type="Proteomes" id="UP000177763">
    <property type="component" value="Unassembled WGS sequence"/>
</dbReference>
<evidence type="ECO:0000256" key="1">
    <source>
        <dbReference type="SAM" id="Phobius"/>
    </source>
</evidence>
<keyword evidence="1" id="KW-0472">Membrane</keyword>
<keyword evidence="1" id="KW-0812">Transmembrane</keyword>
<comment type="caution">
    <text evidence="2">The sequence shown here is derived from an EMBL/GenBank/DDBJ whole genome shotgun (WGS) entry which is preliminary data.</text>
</comment>
<gene>
    <name evidence="2" type="ORF">A3H26_03515</name>
</gene>
<dbReference type="EMBL" id="MEVN01000003">
    <property type="protein sequence ID" value="OGC57875.1"/>
    <property type="molecule type" value="Genomic_DNA"/>
</dbReference>
<name>A0A1F4VLA8_UNCKA</name>
<dbReference type="STRING" id="1802630.A3H26_03515"/>
<organism evidence="2 3">
    <name type="scientific">candidate division WWE3 bacterium RIFCSPLOWO2_12_FULL_36_10</name>
    <dbReference type="NCBI Taxonomy" id="1802630"/>
    <lineage>
        <taxon>Bacteria</taxon>
        <taxon>Katanobacteria</taxon>
    </lineage>
</organism>
<evidence type="ECO:0000313" key="2">
    <source>
        <dbReference type="EMBL" id="OGC57875.1"/>
    </source>
</evidence>
<accession>A0A1F4VLA8</accession>
<proteinExistence type="predicted"/>